<dbReference type="InterPro" id="IPR051320">
    <property type="entry name" value="Viral_Replic_Matur_Polypro"/>
</dbReference>
<dbReference type="InterPro" id="IPR043502">
    <property type="entry name" value="DNA/RNA_pol_sf"/>
</dbReference>
<proteinExistence type="predicted"/>
<dbReference type="AlphaFoldDB" id="A0AAQ4EG28"/>
<evidence type="ECO:0000259" key="2">
    <source>
        <dbReference type="PROSITE" id="PS50878"/>
    </source>
</evidence>
<dbReference type="InterPro" id="IPR043128">
    <property type="entry name" value="Rev_trsase/Diguanyl_cyclase"/>
</dbReference>
<evidence type="ECO:0000313" key="4">
    <source>
        <dbReference type="Proteomes" id="UP001321473"/>
    </source>
</evidence>
<dbReference type="PANTHER" id="PTHR33064:SF37">
    <property type="entry name" value="RIBONUCLEASE H"/>
    <property type="match status" value="1"/>
</dbReference>
<feature type="domain" description="Reverse transcriptase" evidence="2">
    <location>
        <begin position="1"/>
        <end position="67"/>
    </location>
</feature>
<reference evidence="3 4" key="1">
    <citation type="journal article" date="2023" name="Arcadia Sci">
        <title>De novo assembly of a long-read Amblyomma americanum tick genome.</title>
        <authorList>
            <person name="Chou S."/>
            <person name="Poskanzer K.E."/>
            <person name="Rollins M."/>
            <person name="Thuy-Boun P.S."/>
        </authorList>
    </citation>
    <scope>NUCLEOTIDE SEQUENCE [LARGE SCALE GENOMIC DNA]</scope>
    <source>
        <strain evidence="3">F_SG_1</strain>
        <tissue evidence="3">Salivary glands</tissue>
    </source>
</reference>
<dbReference type="FunFam" id="3.30.70.270:FF:000020">
    <property type="entry name" value="Transposon Tf2-6 polyprotein-like Protein"/>
    <property type="match status" value="1"/>
</dbReference>
<comment type="caution">
    <text evidence="3">The sequence shown here is derived from an EMBL/GenBank/DDBJ whole genome shotgun (WGS) entry which is preliminary data.</text>
</comment>
<dbReference type="EC" id="2.7.7.49" evidence="1"/>
<dbReference type="Proteomes" id="UP001321473">
    <property type="component" value="Unassembled WGS sequence"/>
</dbReference>
<dbReference type="Pfam" id="PF00078">
    <property type="entry name" value="RVT_1"/>
    <property type="match status" value="1"/>
</dbReference>
<dbReference type="InterPro" id="IPR000477">
    <property type="entry name" value="RT_dom"/>
</dbReference>
<dbReference type="SUPFAM" id="SSF56672">
    <property type="entry name" value="DNA/RNA polymerases"/>
    <property type="match status" value="1"/>
</dbReference>
<keyword evidence="4" id="KW-1185">Reference proteome</keyword>
<sequence>MDRVLGDAKWQHELACLDDIVVCSKTFEKHLRHLRDVLERLMSAGITMNPKKAQIAATRITLLGFTIDRSRILPCDDKLEALLKFPLPTDLAGLGRFLGKANFYRQFITDCAALQAPLTKHLKKGERWSWGHEQEDALRNLTKVLADTAEWQLPDLNREFVIQTGANDLGL</sequence>
<gene>
    <name evidence="3" type="ORF">V5799_011731</name>
</gene>
<dbReference type="GO" id="GO:0003964">
    <property type="term" value="F:RNA-directed DNA polymerase activity"/>
    <property type="evidence" value="ECO:0007669"/>
    <property type="project" value="UniProtKB-EC"/>
</dbReference>
<dbReference type="PANTHER" id="PTHR33064">
    <property type="entry name" value="POL PROTEIN"/>
    <property type="match status" value="1"/>
</dbReference>
<name>A0AAQ4EG28_AMBAM</name>
<evidence type="ECO:0000313" key="3">
    <source>
        <dbReference type="EMBL" id="KAK8773737.1"/>
    </source>
</evidence>
<dbReference type="PROSITE" id="PS50878">
    <property type="entry name" value="RT_POL"/>
    <property type="match status" value="1"/>
</dbReference>
<protein>
    <recommendedName>
        <fullName evidence="1">RNA-directed DNA polymerase</fullName>
        <ecNumber evidence="1">2.7.7.49</ecNumber>
    </recommendedName>
</protein>
<dbReference type="EMBL" id="JARKHS020016389">
    <property type="protein sequence ID" value="KAK8773737.1"/>
    <property type="molecule type" value="Genomic_DNA"/>
</dbReference>
<accession>A0AAQ4EG28</accession>
<dbReference type="Gene3D" id="3.30.70.270">
    <property type="match status" value="2"/>
</dbReference>
<evidence type="ECO:0000256" key="1">
    <source>
        <dbReference type="ARBA" id="ARBA00012493"/>
    </source>
</evidence>
<organism evidence="3 4">
    <name type="scientific">Amblyomma americanum</name>
    <name type="common">Lone star tick</name>
    <dbReference type="NCBI Taxonomy" id="6943"/>
    <lineage>
        <taxon>Eukaryota</taxon>
        <taxon>Metazoa</taxon>
        <taxon>Ecdysozoa</taxon>
        <taxon>Arthropoda</taxon>
        <taxon>Chelicerata</taxon>
        <taxon>Arachnida</taxon>
        <taxon>Acari</taxon>
        <taxon>Parasitiformes</taxon>
        <taxon>Ixodida</taxon>
        <taxon>Ixodoidea</taxon>
        <taxon>Ixodidae</taxon>
        <taxon>Amblyomminae</taxon>
        <taxon>Amblyomma</taxon>
    </lineage>
</organism>